<feature type="region of interest" description="Disordered" evidence="1">
    <location>
        <begin position="156"/>
        <end position="190"/>
    </location>
</feature>
<evidence type="ECO:0000313" key="2">
    <source>
        <dbReference type="EMBL" id="KYM97272.1"/>
    </source>
</evidence>
<gene>
    <name evidence="2" type="ORF">ALC62_12005</name>
</gene>
<evidence type="ECO:0000256" key="1">
    <source>
        <dbReference type="SAM" id="MobiDB-lite"/>
    </source>
</evidence>
<organism evidence="2 3">
    <name type="scientific">Cyphomyrmex costatus</name>
    <dbReference type="NCBI Taxonomy" id="456900"/>
    <lineage>
        <taxon>Eukaryota</taxon>
        <taxon>Metazoa</taxon>
        <taxon>Ecdysozoa</taxon>
        <taxon>Arthropoda</taxon>
        <taxon>Hexapoda</taxon>
        <taxon>Insecta</taxon>
        <taxon>Pterygota</taxon>
        <taxon>Neoptera</taxon>
        <taxon>Endopterygota</taxon>
        <taxon>Hymenoptera</taxon>
        <taxon>Apocrita</taxon>
        <taxon>Aculeata</taxon>
        <taxon>Formicoidea</taxon>
        <taxon>Formicidae</taxon>
        <taxon>Myrmicinae</taxon>
        <taxon>Cyphomyrmex</taxon>
    </lineage>
</organism>
<name>A0A195C8W8_9HYME</name>
<feature type="compositionally biased region" description="Low complexity" evidence="1">
    <location>
        <begin position="169"/>
        <end position="180"/>
    </location>
</feature>
<keyword evidence="3" id="KW-1185">Reference proteome</keyword>
<accession>A0A195C8W8</accession>
<feature type="region of interest" description="Disordered" evidence="1">
    <location>
        <begin position="43"/>
        <end position="62"/>
    </location>
</feature>
<sequence>MYYSQFAAIHLGGDAVNRFELLVTSLSHSRCFNDYYRSVGKHLPATSPAPSLKEEKDKSKAGCRGVDFRGGWRANREDTTHVRRERRSSRDCARRGVAALDLLPLRRPTRESPPPSPAPAAAIPSSSRVYRYRGRVPLLWSSLGCWFTLSLADSSGTHLRRTPQPEIPPSSRSRSLLSSPDFAAKLPRSG</sequence>
<dbReference type="Proteomes" id="UP000078542">
    <property type="component" value="Unassembled WGS sequence"/>
</dbReference>
<reference evidence="2 3" key="1">
    <citation type="submission" date="2016-03" db="EMBL/GenBank/DDBJ databases">
        <title>Cyphomyrmex costatus WGS genome.</title>
        <authorList>
            <person name="Nygaard S."/>
            <person name="Hu H."/>
            <person name="Boomsma J."/>
            <person name="Zhang G."/>
        </authorList>
    </citation>
    <scope>NUCLEOTIDE SEQUENCE [LARGE SCALE GENOMIC DNA]</scope>
    <source>
        <strain evidence="2">MS0001</strain>
        <tissue evidence="2">Whole body</tissue>
    </source>
</reference>
<protein>
    <submittedName>
        <fullName evidence="2">Uncharacterized protein</fullName>
    </submittedName>
</protein>
<proteinExistence type="predicted"/>
<dbReference type="EMBL" id="KQ978072">
    <property type="protein sequence ID" value="KYM97272.1"/>
    <property type="molecule type" value="Genomic_DNA"/>
</dbReference>
<feature type="region of interest" description="Disordered" evidence="1">
    <location>
        <begin position="103"/>
        <end position="125"/>
    </location>
</feature>
<evidence type="ECO:0000313" key="3">
    <source>
        <dbReference type="Proteomes" id="UP000078542"/>
    </source>
</evidence>
<dbReference type="AlphaFoldDB" id="A0A195C8W8"/>